<gene>
    <name evidence="1" type="ORF">Anapl_02716</name>
</gene>
<evidence type="ECO:0000313" key="1">
    <source>
        <dbReference type="EMBL" id="EOA95420.1"/>
    </source>
</evidence>
<dbReference type="Proteomes" id="UP000296049">
    <property type="component" value="Unassembled WGS sequence"/>
</dbReference>
<dbReference type="EMBL" id="KB744306">
    <property type="protein sequence ID" value="EOA95420.1"/>
    <property type="molecule type" value="Genomic_DNA"/>
</dbReference>
<dbReference type="AlphaFoldDB" id="R0JDX4"/>
<name>R0JDX4_ANAPL</name>
<keyword evidence="2" id="KW-1185">Reference proteome</keyword>
<proteinExistence type="predicted"/>
<evidence type="ECO:0000313" key="2">
    <source>
        <dbReference type="Proteomes" id="UP000296049"/>
    </source>
</evidence>
<sequence length="173" mass="19303">MRKKGQLKAKREVCWPGRELQCNRRNETKKCGKQINSAINGECEIKRRKIGVEKGERIGFRPRADTTYPDGLDEKPDFKSNWTLLYYVYPGAKTSVLVIIDLEGQTAMYSPFMLRRPLSCGSYFPPGSCGADFRGQQISSKRPKASPYTSGKILIDSLTGRATTGSLRGTNTG</sequence>
<accession>R0JDX4</accession>
<organism evidence="1 2">
    <name type="scientific">Anas platyrhynchos</name>
    <name type="common">Mallard</name>
    <name type="synonym">Anas boschas</name>
    <dbReference type="NCBI Taxonomy" id="8839"/>
    <lineage>
        <taxon>Eukaryota</taxon>
        <taxon>Metazoa</taxon>
        <taxon>Chordata</taxon>
        <taxon>Craniata</taxon>
        <taxon>Vertebrata</taxon>
        <taxon>Euteleostomi</taxon>
        <taxon>Archelosauria</taxon>
        <taxon>Archosauria</taxon>
        <taxon>Dinosauria</taxon>
        <taxon>Saurischia</taxon>
        <taxon>Theropoda</taxon>
        <taxon>Coelurosauria</taxon>
        <taxon>Aves</taxon>
        <taxon>Neognathae</taxon>
        <taxon>Galloanserae</taxon>
        <taxon>Anseriformes</taxon>
        <taxon>Anatidae</taxon>
        <taxon>Anatinae</taxon>
        <taxon>Anas</taxon>
    </lineage>
</organism>
<protein>
    <submittedName>
        <fullName evidence="1">Uncharacterized protein</fullName>
    </submittedName>
</protein>
<reference evidence="2" key="1">
    <citation type="journal article" date="2013" name="Nat. Genet.">
        <title>The duck genome and transcriptome provide insight into an avian influenza virus reservoir species.</title>
        <authorList>
            <person name="Huang Y."/>
            <person name="Li Y."/>
            <person name="Burt D.W."/>
            <person name="Chen H."/>
            <person name="Zhang Y."/>
            <person name="Qian W."/>
            <person name="Kim H."/>
            <person name="Gan S."/>
            <person name="Zhao Y."/>
            <person name="Li J."/>
            <person name="Yi K."/>
            <person name="Feng H."/>
            <person name="Zhu P."/>
            <person name="Li B."/>
            <person name="Liu Q."/>
            <person name="Fairley S."/>
            <person name="Magor K.E."/>
            <person name="Du Z."/>
            <person name="Hu X."/>
            <person name="Goodman L."/>
            <person name="Tafer H."/>
            <person name="Vignal A."/>
            <person name="Lee T."/>
            <person name="Kim K.W."/>
            <person name="Sheng Z."/>
            <person name="An Y."/>
            <person name="Searle S."/>
            <person name="Herrero J."/>
            <person name="Groenen M.A."/>
            <person name="Crooijmans R.P."/>
            <person name="Faraut T."/>
            <person name="Cai Q."/>
            <person name="Webster R.G."/>
            <person name="Aldridge J.R."/>
            <person name="Warren W.C."/>
            <person name="Bartschat S."/>
            <person name="Kehr S."/>
            <person name="Marz M."/>
            <person name="Stadler P.F."/>
            <person name="Smith J."/>
            <person name="Kraus R.H."/>
            <person name="Zhao Y."/>
            <person name="Ren L."/>
            <person name="Fei J."/>
            <person name="Morisson M."/>
            <person name="Kaiser P."/>
            <person name="Griffin D.K."/>
            <person name="Rao M."/>
            <person name="Pitel F."/>
            <person name="Wang J."/>
            <person name="Li N."/>
        </authorList>
    </citation>
    <scope>NUCLEOTIDE SEQUENCE [LARGE SCALE GENOMIC DNA]</scope>
</reference>